<feature type="transmembrane region" description="Helical" evidence="2">
    <location>
        <begin position="103"/>
        <end position="124"/>
    </location>
</feature>
<dbReference type="AlphaFoldDB" id="A0AAD5CEZ7"/>
<accession>A0AAD5CEZ7</accession>
<comment type="caution">
    <text evidence="3">The sequence shown here is derived from an EMBL/GenBank/DDBJ whole genome shotgun (WGS) entry which is preliminary data.</text>
</comment>
<feature type="transmembrane region" description="Helical" evidence="2">
    <location>
        <begin position="195"/>
        <end position="219"/>
    </location>
</feature>
<protein>
    <submittedName>
        <fullName evidence="3">Uncharacterized protein</fullName>
    </submittedName>
</protein>
<sequence length="271" mass="29941">MNSQVAILVRDDQPSQEQAPAPSLSQAPVPVPKPTTASAPAPAPAPAPEPAPASPLSSTAKIRILLYIFLLQRVAIIYGIVWIRTKWMPGNEHQSAFENNLAFKKTGIVAFYALIFIATSLSLCLKELMPDGSYTLSKFIGSFSAFLAVFSLTMELVLPSKLTWVGYLLVCVIFGIMVTCFWFDDHQQETASPLLSFNSLVLVLVLIVTFAACCIPTNLNRIAYIVIYVSLGMEIAYHCITCIMFIIDKAIRHSQNTYHLTYLMQIRGSLF</sequence>
<dbReference type="Proteomes" id="UP001206925">
    <property type="component" value="Unassembled WGS sequence"/>
</dbReference>
<keyword evidence="2" id="KW-1133">Transmembrane helix</keyword>
<feature type="region of interest" description="Disordered" evidence="1">
    <location>
        <begin position="1"/>
        <end position="54"/>
    </location>
</feature>
<organism evidence="3 4">
    <name type="scientific">Ambrosia artemisiifolia</name>
    <name type="common">Common ragweed</name>
    <dbReference type="NCBI Taxonomy" id="4212"/>
    <lineage>
        <taxon>Eukaryota</taxon>
        <taxon>Viridiplantae</taxon>
        <taxon>Streptophyta</taxon>
        <taxon>Embryophyta</taxon>
        <taxon>Tracheophyta</taxon>
        <taxon>Spermatophyta</taxon>
        <taxon>Magnoliopsida</taxon>
        <taxon>eudicotyledons</taxon>
        <taxon>Gunneridae</taxon>
        <taxon>Pentapetalae</taxon>
        <taxon>asterids</taxon>
        <taxon>campanulids</taxon>
        <taxon>Asterales</taxon>
        <taxon>Asteraceae</taxon>
        <taxon>Asteroideae</taxon>
        <taxon>Heliantheae alliance</taxon>
        <taxon>Heliantheae</taxon>
        <taxon>Ambrosia</taxon>
    </lineage>
</organism>
<keyword evidence="4" id="KW-1185">Reference proteome</keyword>
<dbReference type="EMBL" id="JAMZMK010008484">
    <property type="protein sequence ID" value="KAI7740234.1"/>
    <property type="molecule type" value="Genomic_DNA"/>
</dbReference>
<name>A0AAD5CEZ7_AMBAR</name>
<reference evidence="3" key="1">
    <citation type="submission" date="2022-06" db="EMBL/GenBank/DDBJ databases">
        <title>Uncovering the hologenomic basis of an extraordinary plant invasion.</title>
        <authorList>
            <person name="Bieker V.C."/>
            <person name="Martin M.D."/>
            <person name="Gilbert T."/>
            <person name="Hodgins K."/>
            <person name="Battlay P."/>
            <person name="Petersen B."/>
            <person name="Wilson J."/>
        </authorList>
    </citation>
    <scope>NUCLEOTIDE SEQUENCE</scope>
    <source>
        <strain evidence="3">AA19_3_7</strain>
        <tissue evidence="3">Leaf</tissue>
    </source>
</reference>
<evidence type="ECO:0000313" key="4">
    <source>
        <dbReference type="Proteomes" id="UP001206925"/>
    </source>
</evidence>
<feature type="transmembrane region" description="Helical" evidence="2">
    <location>
        <begin position="225"/>
        <end position="247"/>
    </location>
</feature>
<evidence type="ECO:0000313" key="3">
    <source>
        <dbReference type="EMBL" id="KAI7740234.1"/>
    </source>
</evidence>
<keyword evidence="2" id="KW-0472">Membrane</keyword>
<feature type="transmembrane region" description="Helical" evidence="2">
    <location>
        <begin position="164"/>
        <end position="183"/>
    </location>
</feature>
<feature type="compositionally biased region" description="Polar residues" evidence="1">
    <location>
        <begin position="15"/>
        <end position="26"/>
    </location>
</feature>
<evidence type="ECO:0000256" key="1">
    <source>
        <dbReference type="SAM" id="MobiDB-lite"/>
    </source>
</evidence>
<gene>
    <name evidence="3" type="ORF">M8C21_031165</name>
</gene>
<proteinExistence type="predicted"/>
<evidence type="ECO:0000256" key="2">
    <source>
        <dbReference type="SAM" id="Phobius"/>
    </source>
</evidence>
<feature type="compositionally biased region" description="Pro residues" evidence="1">
    <location>
        <begin position="41"/>
        <end position="53"/>
    </location>
</feature>
<feature type="transmembrane region" description="Helical" evidence="2">
    <location>
        <begin position="136"/>
        <end position="158"/>
    </location>
</feature>
<keyword evidence="2" id="KW-0812">Transmembrane</keyword>
<feature type="transmembrane region" description="Helical" evidence="2">
    <location>
        <begin position="64"/>
        <end position="83"/>
    </location>
</feature>